<dbReference type="GO" id="GO:0016787">
    <property type="term" value="F:hydrolase activity"/>
    <property type="evidence" value="ECO:0007669"/>
    <property type="project" value="UniProtKB-KW"/>
</dbReference>
<dbReference type="Proteomes" id="UP000176923">
    <property type="component" value="Unassembled WGS sequence"/>
</dbReference>
<evidence type="ECO:0008006" key="11">
    <source>
        <dbReference type="Google" id="ProtNLM"/>
    </source>
</evidence>
<dbReference type="InterPro" id="IPR014001">
    <property type="entry name" value="Helicase_ATP-bd"/>
</dbReference>
<accession>A0A1F5ZLV1</accession>
<comment type="caution">
    <text evidence="9">The sequence shown here is derived from an EMBL/GenBank/DDBJ whole genome shotgun (WGS) entry which is preliminary data.</text>
</comment>
<dbReference type="SMART" id="SM00487">
    <property type="entry name" value="DEXDc"/>
    <property type="match status" value="1"/>
</dbReference>
<keyword evidence="1" id="KW-0547">Nucleotide-binding</keyword>
<dbReference type="SMART" id="SM00847">
    <property type="entry name" value="HA2"/>
    <property type="match status" value="1"/>
</dbReference>
<dbReference type="InterPro" id="IPR048333">
    <property type="entry name" value="HA2_WH"/>
</dbReference>
<keyword evidence="4" id="KW-0067">ATP-binding</keyword>
<evidence type="ECO:0000256" key="2">
    <source>
        <dbReference type="ARBA" id="ARBA00022801"/>
    </source>
</evidence>
<dbReference type="GO" id="GO:0005524">
    <property type="term" value="F:ATP binding"/>
    <property type="evidence" value="ECO:0007669"/>
    <property type="project" value="UniProtKB-KW"/>
</dbReference>
<dbReference type="PROSITE" id="PS51192">
    <property type="entry name" value="HELICASE_ATP_BIND_1"/>
    <property type="match status" value="1"/>
</dbReference>
<dbReference type="AlphaFoldDB" id="A0A1F5ZLV1"/>
<dbReference type="GO" id="GO:0004386">
    <property type="term" value="F:helicase activity"/>
    <property type="evidence" value="ECO:0007669"/>
    <property type="project" value="UniProtKB-KW"/>
</dbReference>
<evidence type="ECO:0000256" key="6">
    <source>
        <dbReference type="SAM" id="MobiDB-lite"/>
    </source>
</evidence>
<dbReference type="PANTHER" id="PTHR18934:SF91">
    <property type="entry name" value="PRE-MRNA-SPLICING FACTOR ATP-DEPENDENT RNA HELICASE PRP16"/>
    <property type="match status" value="1"/>
</dbReference>
<feature type="region of interest" description="Disordered" evidence="6">
    <location>
        <begin position="322"/>
        <end position="346"/>
    </location>
</feature>
<evidence type="ECO:0000313" key="10">
    <source>
        <dbReference type="Proteomes" id="UP000176923"/>
    </source>
</evidence>
<feature type="domain" description="Helicase C-terminal" evidence="8">
    <location>
        <begin position="266"/>
        <end position="444"/>
    </location>
</feature>
<feature type="region of interest" description="Disordered" evidence="6">
    <location>
        <begin position="1"/>
        <end position="46"/>
    </location>
</feature>
<dbReference type="Pfam" id="PF00271">
    <property type="entry name" value="Helicase_C"/>
    <property type="match status" value="1"/>
</dbReference>
<evidence type="ECO:0000259" key="7">
    <source>
        <dbReference type="PROSITE" id="PS51192"/>
    </source>
</evidence>
<organism evidence="9 10">
    <name type="scientific">Candidatus Gottesmanbacteria bacterium RIFCSPHIGHO2_02_FULL_39_11</name>
    <dbReference type="NCBI Taxonomy" id="1798382"/>
    <lineage>
        <taxon>Bacteria</taxon>
        <taxon>Candidatus Gottesmaniibacteriota</taxon>
    </lineage>
</organism>
<dbReference type="Pfam" id="PF00270">
    <property type="entry name" value="DEAD"/>
    <property type="match status" value="1"/>
</dbReference>
<dbReference type="EMBL" id="MFJL01000038">
    <property type="protein sequence ID" value="OGG13304.1"/>
    <property type="molecule type" value="Genomic_DNA"/>
</dbReference>
<comment type="similarity">
    <text evidence="5">Belongs to the DEAD box helicase family. DEAH subfamily. PRP16 sub-subfamily.</text>
</comment>
<reference evidence="9 10" key="1">
    <citation type="journal article" date="2016" name="Nat. Commun.">
        <title>Thousands of microbial genomes shed light on interconnected biogeochemical processes in an aquifer system.</title>
        <authorList>
            <person name="Anantharaman K."/>
            <person name="Brown C.T."/>
            <person name="Hug L.A."/>
            <person name="Sharon I."/>
            <person name="Castelle C.J."/>
            <person name="Probst A.J."/>
            <person name="Thomas B.C."/>
            <person name="Singh A."/>
            <person name="Wilkins M.J."/>
            <person name="Karaoz U."/>
            <person name="Brodie E.L."/>
            <person name="Williams K.H."/>
            <person name="Hubbard S.S."/>
            <person name="Banfield J.F."/>
        </authorList>
    </citation>
    <scope>NUCLEOTIDE SEQUENCE [LARGE SCALE GENOMIC DNA]</scope>
</reference>
<dbReference type="GO" id="GO:0003723">
    <property type="term" value="F:RNA binding"/>
    <property type="evidence" value="ECO:0007669"/>
    <property type="project" value="TreeGrafter"/>
</dbReference>
<dbReference type="SMART" id="SM00490">
    <property type="entry name" value="HELICc"/>
    <property type="match status" value="1"/>
</dbReference>
<dbReference type="STRING" id="1798382.A3D77_05605"/>
<feature type="domain" description="Helicase ATP-binding" evidence="7">
    <location>
        <begin position="70"/>
        <end position="237"/>
    </location>
</feature>
<dbReference type="SUPFAM" id="SSF52540">
    <property type="entry name" value="P-loop containing nucleoside triphosphate hydrolases"/>
    <property type="match status" value="1"/>
</dbReference>
<dbReference type="PROSITE" id="PS51194">
    <property type="entry name" value="HELICASE_CTER"/>
    <property type="match status" value="1"/>
</dbReference>
<evidence type="ECO:0000259" key="8">
    <source>
        <dbReference type="PROSITE" id="PS51194"/>
    </source>
</evidence>
<dbReference type="Gene3D" id="1.20.120.1080">
    <property type="match status" value="1"/>
</dbReference>
<dbReference type="InterPro" id="IPR007502">
    <property type="entry name" value="Helicase-assoc_dom"/>
</dbReference>
<evidence type="ECO:0000313" key="9">
    <source>
        <dbReference type="EMBL" id="OGG13304.1"/>
    </source>
</evidence>
<feature type="compositionally biased region" description="Basic residues" evidence="6">
    <location>
        <begin position="9"/>
        <end position="19"/>
    </location>
</feature>
<proteinExistence type="inferred from homology"/>
<dbReference type="Pfam" id="PF04408">
    <property type="entry name" value="WHD_HA2"/>
    <property type="match status" value="1"/>
</dbReference>
<keyword evidence="2" id="KW-0378">Hydrolase</keyword>
<evidence type="ECO:0000256" key="5">
    <source>
        <dbReference type="ARBA" id="ARBA00038040"/>
    </source>
</evidence>
<sequence length="858" mass="98307">MADLERTHIQSHNRSRRRPSPGYRPPPDLSNNRISVESKGQVESPVFDKKPKIEKLPDNLTITSYYDQIVRLVDENDISLLVCATGTGKTTGVPPMLLKAHPDARIVVTQPRNAPMEEIASYTAELAGTHVGELVGVRYKGSRKKWGDKTQIMFEMEQTLWNELTEDPLLMKYNIVHLDEVHENNELTHRLFMKLCKVQEMRKEKGLEPLKIILTTATVDKDDMSKKMKNAKAYEIENSKPPKDIKVIDHNKPAKIEEIPQEAAIEVKDILDKIKKGEKEKGDILVFLPGKSEIDKFFRELEKLEITKDEYTFLKLHSKSTQDDKDEIKNRKPDGPYRIIASTNSGETGYSFPSPLKYEVDSGWVKQIVIDPDTGIEYIDTIRHSWSGLVQRLGRLGRKEDGEAHPLYTPQEFEEQKKNYKYTTPEIRRMSLFKPVLELLHSGEKAEVLLEYPEPPEEKELKRTLRSLTLLGALNDDGILTEVGHEMADMDMDDPHLARMIIESKRIGGKDIACTITAMIENSEGLIQGKFQERQAIMKSFQKDTGKSDYQTFVNMYREILSHQNDPKWMEEKKIDQRIFETIVERQKELLGGEKDTSHDPDIVGKLALVAYADRLMQKNPDNTYHFLASNHETHMHIYYNSAASGSRADFVIMGSLRKIDGTLSAENIQPINPEWVKELTPWLLSEKELPAPPYFDKNKGSVVATKDTYLGTKVVDQEPIPVKEEVASDIFVSALSRGDVQGNPIIDKNNEAIQKIKFEVPEEKIKKWYQERLSKITSAEQLQEELEKNPDLAKALQIRIEDFIPPNLETHSARTQTSTLSKPVESKPTYVSFPQKIKQSVQQTWNKFVTFLKNLFR</sequence>
<dbReference type="PANTHER" id="PTHR18934">
    <property type="entry name" value="ATP-DEPENDENT RNA HELICASE"/>
    <property type="match status" value="1"/>
</dbReference>
<dbReference type="Gene3D" id="3.40.50.300">
    <property type="entry name" value="P-loop containing nucleotide triphosphate hydrolases"/>
    <property type="match status" value="2"/>
</dbReference>
<keyword evidence="3" id="KW-0347">Helicase</keyword>
<gene>
    <name evidence="9" type="ORF">A3D77_05605</name>
</gene>
<dbReference type="InterPro" id="IPR001650">
    <property type="entry name" value="Helicase_C-like"/>
</dbReference>
<protein>
    <recommendedName>
        <fullName evidence="11">Helicase ATP-binding domain-containing protein</fullName>
    </recommendedName>
</protein>
<evidence type="ECO:0000256" key="3">
    <source>
        <dbReference type="ARBA" id="ARBA00022806"/>
    </source>
</evidence>
<name>A0A1F5ZLV1_9BACT</name>
<evidence type="ECO:0000256" key="1">
    <source>
        <dbReference type="ARBA" id="ARBA00022741"/>
    </source>
</evidence>
<dbReference type="InterPro" id="IPR011545">
    <property type="entry name" value="DEAD/DEAH_box_helicase_dom"/>
</dbReference>
<feature type="compositionally biased region" description="Basic and acidic residues" evidence="6">
    <location>
        <begin position="322"/>
        <end position="335"/>
    </location>
</feature>
<evidence type="ECO:0000256" key="4">
    <source>
        <dbReference type="ARBA" id="ARBA00022840"/>
    </source>
</evidence>
<dbReference type="InterPro" id="IPR027417">
    <property type="entry name" value="P-loop_NTPase"/>
</dbReference>